<organism evidence="2 3">
    <name type="scientific">Thalassoglobus neptunius</name>
    <dbReference type="NCBI Taxonomy" id="1938619"/>
    <lineage>
        <taxon>Bacteria</taxon>
        <taxon>Pseudomonadati</taxon>
        <taxon>Planctomycetota</taxon>
        <taxon>Planctomycetia</taxon>
        <taxon>Planctomycetales</taxon>
        <taxon>Planctomycetaceae</taxon>
        <taxon>Thalassoglobus</taxon>
    </lineage>
</organism>
<dbReference type="RefSeq" id="WP_146511399.1">
    <property type="nucleotide sequence ID" value="NZ_SIHI01000020.1"/>
</dbReference>
<keyword evidence="3" id="KW-1185">Reference proteome</keyword>
<comment type="caution">
    <text evidence="2">The sequence shown here is derived from an EMBL/GenBank/DDBJ whole genome shotgun (WGS) entry which is preliminary data.</text>
</comment>
<dbReference type="SUPFAM" id="SSF54001">
    <property type="entry name" value="Cysteine proteinases"/>
    <property type="match status" value="1"/>
</dbReference>
<dbReference type="EMBL" id="SIHI01000020">
    <property type="protein sequence ID" value="TWT48197.1"/>
    <property type="molecule type" value="Genomic_DNA"/>
</dbReference>
<feature type="domain" description="Transglutaminase-like" evidence="1">
    <location>
        <begin position="174"/>
        <end position="239"/>
    </location>
</feature>
<dbReference type="InterPro" id="IPR002931">
    <property type="entry name" value="Transglutaminase-like"/>
</dbReference>
<dbReference type="PANTHER" id="PTHR33490">
    <property type="entry name" value="BLR5614 PROTEIN-RELATED"/>
    <property type="match status" value="1"/>
</dbReference>
<evidence type="ECO:0000259" key="1">
    <source>
        <dbReference type="SMART" id="SM00460"/>
    </source>
</evidence>
<dbReference type="AlphaFoldDB" id="A0A5C5WCD4"/>
<dbReference type="InterPro" id="IPR038765">
    <property type="entry name" value="Papain-like_cys_pep_sf"/>
</dbReference>
<dbReference type="SMART" id="SM00460">
    <property type="entry name" value="TGc"/>
    <property type="match status" value="1"/>
</dbReference>
<dbReference type="PANTHER" id="PTHR33490:SF1">
    <property type="entry name" value="SLL1233 PROTEIN"/>
    <property type="match status" value="1"/>
</dbReference>
<evidence type="ECO:0000313" key="3">
    <source>
        <dbReference type="Proteomes" id="UP000317243"/>
    </source>
</evidence>
<accession>A0A5C5WCD4</accession>
<name>A0A5C5WCD4_9PLAN</name>
<dbReference type="Pfam" id="PF01841">
    <property type="entry name" value="Transglut_core"/>
    <property type="match status" value="1"/>
</dbReference>
<dbReference type="Gene3D" id="3.10.620.30">
    <property type="match status" value="1"/>
</dbReference>
<gene>
    <name evidence="2" type="ORF">KOR42_39870</name>
</gene>
<dbReference type="Proteomes" id="UP000317243">
    <property type="component" value="Unassembled WGS sequence"/>
</dbReference>
<sequence length="287" mass="32449">MRRLQITHVTRYRYSQPVKLQSHQLMLRPREGHDIRIESSRLSIQPQNKVHWHRDVHGNSVAVVEFVNEAAFLDFDSKVVIEHYEDKPVEFSLDNRAKHYPFQYDAGERADLAPYLQPLFTPRVDTIRKWVDEFWKPGQTLPTLDLLEQMNQAIPAQLKYRKREAAGVQRPSETLSLGSGSCRDLATLFMEACRHLGLAARFVSGYRYDPNLSPGEGATHAWCEVYLTGAGWRGYDATIGARTGGDHIAVAVARHPEWIPPVAGSYHGQSESTMEVSVAVTQLGGLE</sequence>
<proteinExistence type="predicted"/>
<dbReference type="Pfam" id="PF08379">
    <property type="entry name" value="Bact_transglu_N"/>
    <property type="match status" value="1"/>
</dbReference>
<reference evidence="2 3" key="1">
    <citation type="submission" date="2019-02" db="EMBL/GenBank/DDBJ databases">
        <title>Deep-cultivation of Planctomycetes and their phenomic and genomic characterization uncovers novel biology.</title>
        <authorList>
            <person name="Wiegand S."/>
            <person name="Jogler M."/>
            <person name="Boedeker C."/>
            <person name="Pinto D."/>
            <person name="Vollmers J."/>
            <person name="Rivas-Marin E."/>
            <person name="Kohn T."/>
            <person name="Peeters S.H."/>
            <person name="Heuer A."/>
            <person name="Rast P."/>
            <person name="Oberbeckmann S."/>
            <person name="Bunk B."/>
            <person name="Jeske O."/>
            <person name="Meyerdierks A."/>
            <person name="Storesund J.E."/>
            <person name="Kallscheuer N."/>
            <person name="Luecker S."/>
            <person name="Lage O.M."/>
            <person name="Pohl T."/>
            <person name="Merkel B.J."/>
            <person name="Hornburger P."/>
            <person name="Mueller R.-W."/>
            <person name="Bruemmer F."/>
            <person name="Labrenz M."/>
            <person name="Spormann A.M."/>
            <person name="Op Den Camp H."/>
            <person name="Overmann J."/>
            <person name="Amann R."/>
            <person name="Jetten M.S.M."/>
            <person name="Mascher T."/>
            <person name="Medema M.H."/>
            <person name="Devos D.P."/>
            <person name="Kaster A.-K."/>
            <person name="Ovreas L."/>
            <person name="Rohde M."/>
            <person name="Galperin M.Y."/>
            <person name="Jogler C."/>
        </authorList>
    </citation>
    <scope>NUCLEOTIDE SEQUENCE [LARGE SCALE GENOMIC DNA]</scope>
    <source>
        <strain evidence="2 3">KOR42</strain>
    </source>
</reference>
<protein>
    <recommendedName>
        <fullName evidence="1">Transglutaminase-like domain-containing protein</fullName>
    </recommendedName>
</protein>
<dbReference type="InterPro" id="IPR013589">
    <property type="entry name" value="Bac_transglu_N"/>
</dbReference>
<evidence type="ECO:0000313" key="2">
    <source>
        <dbReference type="EMBL" id="TWT48197.1"/>
    </source>
</evidence>
<dbReference type="OrthoDB" id="9787782at2"/>